<feature type="transmembrane region" description="Helical" evidence="1">
    <location>
        <begin position="305"/>
        <end position="327"/>
    </location>
</feature>
<dbReference type="Proteomes" id="UP000748308">
    <property type="component" value="Unassembled WGS sequence"/>
</dbReference>
<dbReference type="PANTHER" id="PTHR40407:SF1">
    <property type="entry name" value="HEPARAN-ALPHA-GLUCOSAMINIDE N-ACETYLTRANSFERASE CATALYTIC DOMAIN-CONTAINING PROTEIN"/>
    <property type="match status" value="1"/>
</dbReference>
<reference evidence="3" key="1">
    <citation type="submission" date="2019-03" db="EMBL/GenBank/DDBJ databases">
        <title>Lake Tanganyika Metagenome-Assembled Genomes (MAGs).</title>
        <authorList>
            <person name="Tran P."/>
        </authorList>
    </citation>
    <scope>NUCLEOTIDE SEQUENCE</scope>
    <source>
        <strain evidence="3">M_DeepCast_400m_m2_100</strain>
    </source>
</reference>
<sequence>MAVKDRFIFVDQMRGLIIALMGLDHASDYFNSVWSRVEYRDFLFDSFPQFILRMVSYLCAPGFLMLAGAMVWWALERKAAQGAPLWKARGGLMLRGLFLVAVQLVWVNASWGGFARLRLDHFGIIATIGSAIILLALVARWFWWQRLALALGLIALHPLLLRIPYDPGTTDMKMRAMQLLVDAGSWNLYPVLPWFALAVVGSVAGELWFQRWRDDRGRIRNTLLVGMLGVVLFFFARMPAGYGNIMPFDRVGSLSFWFEQKYPPGLAHNMLFPGLVMLFSAAFMAVGVRLRALFHPLEVYGRTPFFFYVVHIPLLAIVTRRLGLLPYRQGEVAAALLAWLGLLIVMYPLCRWFAGVKARSRHPLVKMM</sequence>
<protein>
    <submittedName>
        <fullName evidence="3">DUF1624 domain-containing protein</fullName>
    </submittedName>
</protein>
<evidence type="ECO:0000313" key="3">
    <source>
        <dbReference type="EMBL" id="MBM3316383.1"/>
    </source>
</evidence>
<feature type="transmembrane region" description="Helical" evidence="1">
    <location>
        <begin position="96"/>
        <end position="115"/>
    </location>
</feature>
<keyword evidence="1" id="KW-0812">Transmembrane</keyword>
<dbReference type="AlphaFoldDB" id="A0A938BMQ2"/>
<feature type="transmembrane region" description="Helical" evidence="1">
    <location>
        <begin position="191"/>
        <end position="209"/>
    </location>
</feature>
<accession>A0A938BMQ2</accession>
<dbReference type="Pfam" id="PF07786">
    <property type="entry name" value="HGSNAT_cat"/>
    <property type="match status" value="1"/>
</dbReference>
<dbReference type="EMBL" id="VGIY01000009">
    <property type="protein sequence ID" value="MBM3316383.1"/>
    <property type="molecule type" value="Genomic_DNA"/>
</dbReference>
<feature type="transmembrane region" description="Helical" evidence="1">
    <location>
        <begin position="50"/>
        <end position="75"/>
    </location>
</feature>
<feature type="transmembrane region" description="Helical" evidence="1">
    <location>
        <begin position="270"/>
        <end position="293"/>
    </location>
</feature>
<evidence type="ECO:0000313" key="4">
    <source>
        <dbReference type="Proteomes" id="UP000748308"/>
    </source>
</evidence>
<name>A0A938BMQ2_UNCEI</name>
<dbReference type="PANTHER" id="PTHR40407">
    <property type="entry name" value="MEMBRANE PROTEIN-LIKE PROTEIN"/>
    <property type="match status" value="1"/>
</dbReference>
<feature type="transmembrane region" description="Helical" evidence="1">
    <location>
        <begin position="221"/>
        <end position="240"/>
    </location>
</feature>
<comment type="caution">
    <text evidence="3">The sequence shown here is derived from an EMBL/GenBank/DDBJ whole genome shotgun (WGS) entry which is preliminary data.</text>
</comment>
<evidence type="ECO:0000256" key="1">
    <source>
        <dbReference type="SAM" id="Phobius"/>
    </source>
</evidence>
<feature type="domain" description="Heparan-alpha-glucosaminide N-acetyltransferase catalytic" evidence="2">
    <location>
        <begin position="6"/>
        <end position="215"/>
    </location>
</feature>
<keyword evidence="1" id="KW-1133">Transmembrane helix</keyword>
<feature type="transmembrane region" description="Helical" evidence="1">
    <location>
        <begin position="333"/>
        <end position="354"/>
    </location>
</feature>
<evidence type="ECO:0000259" key="2">
    <source>
        <dbReference type="Pfam" id="PF07786"/>
    </source>
</evidence>
<organism evidence="3 4">
    <name type="scientific">Eiseniibacteriota bacterium</name>
    <dbReference type="NCBI Taxonomy" id="2212470"/>
    <lineage>
        <taxon>Bacteria</taxon>
        <taxon>Candidatus Eiseniibacteriota</taxon>
    </lineage>
</organism>
<gene>
    <name evidence="3" type="ORF">FJY75_00885</name>
</gene>
<feature type="transmembrane region" description="Helical" evidence="1">
    <location>
        <begin position="121"/>
        <end position="142"/>
    </location>
</feature>
<proteinExistence type="predicted"/>
<keyword evidence="1" id="KW-0472">Membrane</keyword>
<dbReference type="InterPro" id="IPR012429">
    <property type="entry name" value="HGSNAT_cat"/>
</dbReference>